<comment type="caution">
    <text evidence="2">The sequence shown here is derived from an EMBL/GenBank/DDBJ whole genome shotgun (WGS) entry which is preliminary data.</text>
</comment>
<gene>
    <name evidence="2" type="ORF">BT67DRAFT_167288</name>
</gene>
<dbReference type="AlphaFoldDB" id="A0AAN6ZAV1"/>
<dbReference type="Proteomes" id="UP001304895">
    <property type="component" value="Unassembled WGS sequence"/>
</dbReference>
<evidence type="ECO:0000313" key="2">
    <source>
        <dbReference type="EMBL" id="KAK4131033.1"/>
    </source>
</evidence>
<feature type="compositionally biased region" description="Polar residues" evidence="1">
    <location>
        <begin position="191"/>
        <end position="202"/>
    </location>
</feature>
<dbReference type="EMBL" id="MU853428">
    <property type="protein sequence ID" value="KAK4131033.1"/>
    <property type="molecule type" value="Genomic_DNA"/>
</dbReference>
<evidence type="ECO:0000313" key="3">
    <source>
        <dbReference type="Proteomes" id="UP001304895"/>
    </source>
</evidence>
<name>A0AAN6ZAV1_9PEZI</name>
<proteinExistence type="predicted"/>
<protein>
    <submittedName>
        <fullName evidence="2">Uncharacterized protein</fullName>
    </submittedName>
</protein>
<reference evidence="2" key="1">
    <citation type="journal article" date="2023" name="Mol. Phylogenet. Evol.">
        <title>Genome-scale phylogeny and comparative genomics of the fungal order Sordariales.</title>
        <authorList>
            <person name="Hensen N."/>
            <person name="Bonometti L."/>
            <person name="Westerberg I."/>
            <person name="Brannstrom I.O."/>
            <person name="Guillou S."/>
            <person name="Cros-Aarteil S."/>
            <person name="Calhoun S."/>
            <person name="Haridas S."/>
            <person name="Kuo A."/>
            <person name="Mondo S."/>
            <person name="Pangilinan J."/>
            <person name="Riley R."/>
            <person name="LaButti K."/>
            <person name="Andreopoulos B."/>
            <person name="Lipzen A."/>
            <person name="Chen C."/>
            <person name="Yan M."/>
            <person name="Daum C."/>
            <person name="Ng V."/>
            <person name="Clum A."/>
            <person name="Steindorff A."/>
            <person name="Ohm R.A."/>
            <person name="Martin F."/>
            <person name="Silar P."/>
            <person name="Natvig D.O."/>
            <person name="Lalanne C."/>
            <person name="Gautier V."/>
            <person name="Ament-Velasquez S.L."/>
            <person name="Kruys A."/>
            <person name="Hutchinson M.I."/>
            <person name="Powell A.J."/>
            <person name="Barry K."/>
            <person name="Miller A.N."/>
            <person name="Grigoriev I.V."/>
            <person name="Debuchy R."/>
            <person name="Gladieux P."/>
            <person name="Hiltunen Thoren M."/>
            <person name="Johannesson H."/>
        </authorList>
    </citation>
    <scope>NUCLEOTIDE SEQUENCE</scope>
    <source>
        <strain evidence="2">CBS 123565</strain>
    </source>
</reference>
<feature type="region of interest" description="Disordered" evidence="1">
    <location>
        <begin position="123"/>
        <end position="208"/>
    </location>
</feature>
<keyword evidence="3" id="KW-1185">Reference proteome</keyword>
<reference evidence="2" key="2">
    <citation type="submission" date="2023-05" db="EMBL/GenBank/DDBJ databases">
        <authorList>
            <consortium name="Lawrence Berkeley National Laboratory"/>
            <person name="Steindorff A."/>
            <person name="Hensen N."/>
            <person name="Bonometti L."/>
            <person name="Westerberg I."/>
            <person name="Brannstrom I.O."/>
            <person name="Guillou S."/>
            <person name="Cros-Aarteil S."/>
            <person name="Calhoun S."/>
            <person name="Haridas S."/>
            <person name="Kuo A."/>
            <person name="Mondo S."/>
            <person name="Pangilinan J."/>
            <person name="Riley R."/>
            <person name="Labutti K."/>
            <person name="Andreopoulos B."/>
            <person name="Lipzen A."/>
            <person name="Chen C."/>
            <person name="Yanf M."/>
            <person name="Daum C."/>
            <person name="Ng V."/>
            <person name="Clum A."/>
            <person name="Ohm R."/>
            <person name="Martin F."/>
            <person name="Silar P."/>
            <person name="Natvig D."/>
            <person name="Lalanne C."/>
            <person name="Gautier V."/>
            <person name="Ament-Velasquez S.L."/>
            <person name="Kruys A."/>
            <person name="Hutchinson M.I."/>
            <person name="Powell A.J."/>
            <person name="Barry K."/>
            <person name="Miller A.N."/>
            <person name="Grigoriev I.V."/>
            <person name="Debuchy R."/>
            <person name="Gladieux P."/>
            <person name="Thoren M.H."/>
            <person name="Johannesson H."/>
        </authorList>
    </citation>
    <scope>NUCLEOTIDE SEQUENCE</scope>
    <source>
        <strain evidence="2">CBS 123565</strain>
    </source>
</reference>
<sequence>MPECLCLCGGCLAAPHFRFFSPPRGNSEEQKRKTRKGLLMYVCMPACAPSTTYKLLFLPPSAEWQGRQAQAVNWSWNCRVPSSSPALGRGSGPCPAPPTTTGEAGIFPRSHVAATRLVAEHGLGRGHSRGSAGRLVSFAPSRPQTRSKKQSRTGKHTSRTRRTLASAQLLPTPRAVSRPSAGHRQPVHSPLRSTPYPSTTKRQLAASL</sequence>
<accession>A0AAN6ZAV1</accession>
<feature type="region of interest" description="Disordered" evidence="1">
    <location>
        <begin position="83"/>
        <end position="103"/>
    </location>
</feature>
<organism evidence="2 3">
    <name type="scientific">Trichocladium antarcticum</name>
    <dbReference type="NCBI Taxonomy" id="1450529"/>
    <lineage>
        <taxon>Eukaryota</taxon>
        <taxon>Fungi</taxon>
        <taxon>Dikarya</taxon>
        <taxon>Ascomycota</taxon>
        <taxon>Pezizomycotina</taxon>
        <taxon>Sordariomycetes</taxon>
        <taxon>Sordariomycetidae</taxon>
        <taxon>Sordariales</taxon>
        <taxon>Chaetomiaceae</taxon>
        <taxon>Trichocladium</taxon>
    </lineage>
</organism>
<evidence type="ECO:0000256" key="1">
    <source>
        <dbReference type="SAM" id="MobiDB-lite"/>
    </source>
</evidence>
<feature type="compositionally biased region" description="Basic residues" evidence="1">
    <location>
        <begin position="145"/>
        <end position="162"/>
    </location>
</feature>